<gene>
    <name evidence="1" type="ORF">METZ01_LOCUS264527</name>
</gene>
<dbReference type="AlphaFoldDB" id="A0A382JKG0"/>
<protein>
    <submittedName>
        <fullName evidence="1">Uncharacterized protein</fullName>
    </submittedName>
</protein>
<dbReference type="EMBL" id="UINC01074460">
    <property type="protein sequence ID" value="SVC11673.1"/>
    <property type="molecule type" value="Genomic_DNA"/>
</dbReference>
<name>A0A382JKG0_9ZZZZ</name>
<reference evidence="1" key="1">
    <citation type="submission" date="2018-05" db="EMBL/GenBank/DDBJ databases">
        <authorList>
            <person name="Lanie J.A."/>
            <person name="Ng W.-L."/>
            <person name="Kazmierczak K.M."/>
            <person name="Andrzejewski T.M."/>
            <person name="Davidsen T.M."/>
            <person name="Wayne K.J."/>
            <person name="Tettelin H."/>
            <person name="Glass J.I."/>
            <person name="Rusch D."/>
            <person name="Podicherti R."/>
            <person name="Tsui H.-C.T."/>
            <person name="Winkler M.E."/>
        </authorList>
    </citation>
    <scope>NUCLEOTIDE SEQUENCE</scope>
</reference>
<accession>A0A382JKG0</accession>
<sequence length="109" mass="12767">MIKKIKTKCLLCTAVTYPGHYFYDHLEDVHMMPIRRQRITAVGIDKYGQEKGMIEEETNDECMERFKFTHEEYGTEICWCPDCLGGETLDMVSKVCKTHGQIYVKGKHR</sequence>
<proteinExistence type="predicted"/>
<organism evidence="1">
    <name type="scientific">marine metagenome</name>
    <dbReference type="NCBI Taxonomy" id="408172"/>
    <lineage>
        <taxon>unclassified sequences</taxon>
        <taxon>metagenomes</taxon>
        <taxon>ecological metagenomes</taxon>
    </lineage>
</organism>
<evidence type="ECO:0000313" key="1">
    <source>
        <dbReference type="EMBL" id="SVC11673.1"/>
    </source>
</evidence>